<dbReference type="GO" id="GO:0008017">
    <property type="term" value="F:microtubule binding"/>
    <property type="evidence" value="ECO:0007669"/>
    <property type="project" value="TreeGrafter"/>
</dbReference>
<dbReference type="InterPro" id="IPR026818">
    <property type="entry name" value="Apc_fam"/>
</dbReference>
<dbReference type="AlphaFoldDB" id="A0AAD9KZR0"/>
<gene>
    <name evidence="1" type="ORF">NP493_432g02013</name>
</gene>
<dbReference type="GO" id="GO:0007399">
    <property type="term" value="P:nervous system development"/>
    <property type="evidence" value="ECO:0007669"/>
    <property type="project" value="TreeGrafter"/>
</dbReference>
<dbReference type="PANTHER" id="PTHR12607:SF12">
    <property type="entry name" value="APC-LIKE, ISOFORM A-RELATED"/>
    <property type="match status" value="1"/>
</dbReference>
<reference evidence="1" key="1">
    <citation type="journal article" date="2023" name="Mol. Biol. Evol.">
        <title>Third-Generation Sequencing Reveals the Adaptive Role of the Epigenome in Three Deep-Sea Polychaetes.</title>
        <authorList>
            <person name="Perez M."/>
            <person name="Aroh O."/>
            <person name="Sun Y."/>
            <person name="Lan Y."/>
            <person name="Juniper S.K."/>
            <person name="Young C.R."/>
            <person name="Angers B."/>
            <person name="Qian P.Y."/>
        </authorList>
    </citation>
    <scope>NUCLEOTIDE SEQUENCE</scope>
    <source>
        <strain evidence="1">R07B-5</strain>
    </source>
</reference>
<dbReference type="GO" id="GO:0030877">
    <property type="term" value="C:beta-catenin destruction complex"/>
    <property type="evidence" value="ECO:0007669"/>
    <property type="project" value="TreeGrafter"/>
</dbReference>
<dbReference type="GO" id="GO:0007389">
    <property type="term" value="P:pattern specification process"/>
    <property type="evidence" value="ECO:0007669"/>
    <property type="project" value="TreeGrafter"/>
</dbReference>
<dbReference type="GO" id="GO:0016342">
    <property type="term" value="C:catenin complex"/>
    <property type="evidence" value="ECO:0007669"/>
    <property type="project" value="TreeGrafter"/>
</dbReference>
<name>A0AAD9KZR0_RIDPI</name>
<dbReference type="GO" id="GO:0016477">
    <property type="term" value="P:cell migration"/>
    <property type="evidence" value="ECO:0007669"/>
    <property type="project" value="TreeGrafter"/>
</dbReference>
<organism evidence="1 2">
    <name type="scientific">Ridgeia piscesae</name>
    <name type="common">Tubeworm</name>
    <dbReference type="NCBI Taxonomy" id="27915"/>
    <lineage>
        <taxon>Eukaryota</taxon>
        <taxon>Metazoa</taxon>
        <taxon>Spiralia</taxon>
        <taxon>Lophotrochozoa</taxon>
        <taxon>Annelida</taxon>
        <taxon>Polychaeta</taxon>
        <taxon>Sedentaria</taxon>
        <taxon>Canalipalpata</taxon>
        <taxon>Sabellida</taxon>
        <taxon>Siboglinidae</taxon>
        <taxon>Ridgeia</taxon>
    </lineage>
</organism>
<dbReference type="EMBL" id="JAODUO010000432">
    <property type="protein sequence ID" value="KAK2180679.1"/>
    <property type="molecule type" value="Genomic_DNA"/>
</dbReference>
<dbReference type="Pfam" id="PF11414">
    <property type="entry name" value="Suppressor_APC"/>
    <property type="match status" value="1"/>
</dbReference>
<dbReference type="PANTHER" id="PTHR12607">
    <property type="entry name" value="ADENOMATOUS POLYPOSIS COLI PROTEIN FAMILY"/>
    <property type="match status" value="1"/>
</dbReference>
<proteinExistence type="predicted"/>
<protein>
    <submittedName>
        <fullName evidence="1">Uncharacterized protein</fullName>
    </submittedName>
</protein>
<dbReference type="GO" id="GO:0001708">
    <property type="term" value="P:cell fate specification"/>
    <property type="evidence" value="ECO:0007669"/>
    <property type="project" value="TreeGrafter"/>
</dbReference>
<dbReference type="GO" id="GO:0008013">
    <property type="term" value="F:beta-catenin binding"/>
    <property type="evidence" value="ECO:0007669"/>
    <property type="project" value="InterPro"/>
</dbReference>
<dbReference type="InterPro" id="IPR026831">
    <property type="entry name" value="APC_dom"/>
</dbReference>
<accession>A0AAD9KZR0</accession>
<evidence type="ECO:0000313" key="2">
    <source>
        <dbReference type="Proteomes" id="UP001209878"/>
    </source>
</evidence>
<dbReference type="GO" id="GO:0090090">
    <property type="term" value="P:negative regulation of canonical Wnt signaling pathway"/>
    <property type="evidence" value="ECO:0007669"/>
    <property type="project" value="TreeGrafter"/>
</dbReference>
<dbReference type="SUPFAM" id="SSF82931">
    <property type="entry name" value="Tumor suppressor gene product Apc"/>
    <property type="match status" value="1"/>
</dbReference>
<dbReference type="GO" id="GO:0045295">
    <property type="term" value="F:gamma-catenin binding"/>
    <property type="evidence" value="ECO:0007669"/>
    <property type="project" value="TreeGrafter"/>
</dbReference>
<dbReference type="GO" id="GO:0007026">
    <property type="term" value="P:negative regulation of microtubule depolymerization"/>
    <property type="evidence" value="ECO:0007669"/>
    <property type="project" value="TreeGrafter"/>
</dbReference>
<dbReference type="Gene3D" id="1.10.287.450">
    <property type="entry name" value="Helix hairpin bin"/>
    <property type="match status" value="1"/>
</dbReference>
<keyword evidence="2" id="KW-1185">Reference proteome</keyword>
<dbReference type="Proteomes" id="UP001209878">
    <property type="component" value="Unassembled WGS sequence"/>
</dbReference>
<dbReference type="GO" id="GO:0005881">
    <property type="term" value="C:cytoplasmic microtubule"/>
    <property type="evidence" value="ECO:0007669"/>
    <property type="project" value="TreeGrafter"/>
</dbReference>
<sequence>MFVENILNSRFPEYWLARYRSALLHDIESEQKQREWYSKQLEALADQIGGLPLNDNYDLQTELNRRQLEYEAQRVRGMIEENLGSVEQVAQRQEARLQRVRLVEGEMQRMQQLHLEQVSAVTQELQRYRC</sequence>
<comment type="caution">
    <text evidence="1">The sequence shown here is derived from an EMBL/GenBank/DDBJ whole genome shotgun (WGS) entry which is preliminary data.</text>
</comment>
<evidence type="ECO:0000313" key="1">
    <source>
        <dbReference type="EMBL" id="KAK2180679.1"/>
    </source>
</evidence>